<name>A0ABU5Q7Y9_9BACT</name>
<feature type="domain" description="Lipid/polyisoprenoid-binding YceI-like" evidence="2">
    <location>
        <begin position="12"/>
        <end position="183"/>
    </location>
</feature>
<organism evidence="3 4">
    <name type="scientific">Arcicella rigui</name>
    <dbReference type="NCBI Taxonomy" id="797020"/>
    <lineage>
        <taxon>Bacteria</taxon>
        <taxon>Pseudomonadati</taxon>
        <taxon>Bacteroidota</taxon>
        <taxon>Cytophagia</taxon>
        <taxon>Cytophagales</taxon>
        <taxon>Flectobacillaceae</taxon>
        <taxon>Arcicella</taxon>
    </lineage>
</organism>
<accession>A0ABU5Q7Y9</accession>
<protein>
    <submittedName>
        <fullName evidence="3">YceI family protein</fullName>
    </submittedName>
</protein>
<keyword evidence="1" id="KW-0732">Signal</keyword>
<evidence type="ECO:0000259" key="2">
    <source>
        <dbReference type="SMART" id="SM00867"/>
    </source>
</evidence>
<dbReference type="InterPro" id="IPR007372">
    <property type="entry name" value="Lipid/polyisoprenoid-bd_YceI"/>
</dbReference>
<feature type="signal peptide" evidence="1">
    <location>
        <begin position="1"/>
        <end position="25"/>
    </location>
</feature>
<evidence type="ECO:0000313" key="3">
    <source>
        <dbReference type="EMBL" id="MEA5138752.1"/>
    </source>
</evidence>
<evidence type="ECO:0000313" key="4">
    <source>
        <dbReference type="Proteomes" id="UP001302949"/>
    </source>
</evidence>
<dbReference type="SMART" id="SM00867">
    <property type="entry name" value="YceI"/>
    <property type="match status" value="1"/>
</dbReference>
<reference evidence="3 4" key="1">
    <citation type="submission" date="2023-12" db="EMBL/GenBank/DDBJ databases">
        <title>Novel species of the genus Arcicella isolated from rivers.</title>
        <authorList>
            <person name="Lu H."/>
        </authorList>
    </citation>
    <scope>NUCLEOTIDE SEQUENCE [LARGE SCALE GENOMIC DNA]</scope>
    <source>
        <strain evidence="3 4">KCTC 23307</strain>
    </source>
</reference>
<dbReference type="Pfam" id="PF04264">
    <property type="entry name" value="YceI"/>
    <property type="match status" value="1"/>
</dbReference>
<proteinExistence type="predicted"/>
<dbReference type="PANTHER" id="PTHR34406:SF1">
    <property type="entry name" value="PROTEIN YCEI"/>
    <property type="match status" value="1"/>
</dbReference>
<feature type="chain" id="PRO_5046393929" evidence="1">
    <location>
        <begin position="26"/>
        <end position="185"/>
    </location>
</feature>
<dbReference type="Gene3D" id="2.40.128.110">
    <property type="entry name" value="Lipid/polyisoprenoid-binding, YceI-like"/>
    <property type="match status" value="1"/>
</dbReference>
<dbReference type="SUPFAM" id="SSF101874">
    <property type="entry name" value="YceI-like"/>
    <property type="match status" value="1"/>
</dbReference>
<comment type="caution">
    <text evidence="3">The sequence shown here is derived from an EMBL/GenBank/DDBJ whole genome shotgun (WGS) entry which is preliminary data.</text>
</comment>
<dbReference type="RefSeq" id="WP_323295920.1">
    <property type="nucleotide sequence ID" value="NZ_JAYFUM010000007.1"/>
</dbReference>
<dbReference type="InterPro" id="IPR036761">
    <property type="entry name" value="TTHA0802/YceI-like_sf"/>
</dbReference>
<dbReference type="PANTHER" id="PTHR34406">
    <property type="entry name" value="PROTEIN YCEI"/>
    <property type="match status" value="1"/>
</dbReference>
<dbReference type="EMBL" id="JAYFUM010000007">
    <property type="protein sequence ID" value="MEA5138752.1"/>
    <property type="molecule type" value="Genomic_DNA"/>
</dbReference>
<evidence type="ECO:0000256" key="1">
    <source>
        <dbReference type="SAM" id="SignalP"/>
    </source>
</evidence>
<dbReference type="Proteomes" id="UP001302949">
    <property type="component" value="Unassembled WGS sequence"/>
</dbReference>
<sequence>MKKNLLFLVLVGLVLQVAVPQTSFGQLFMTQTGKTSFFSKTPVEDISALNSNVLAAINTSNGEIAVKMNMTQFKFQNKLMEEHFNENYMESDKFPTGSFKGKINETIDYTKAGTYDVTAKGTLTIHGVTKEKVLTGKLTVGKDALTLDSNFEVALVDYKIEVPKLVWEKIAEKIAVKNNFSLVKK</sequence>
<keyword evidence="4" id="KW-1185">Reference proteome</keyword>
<gene>
    <name evidence="3" type="ORF">VB248_06400</name>
</gene>